<dbReference type="PANTHER" id="PTHR35792">
    <property type="entry name" value="GENERAL STRESS PROTEIN"/>
    <property type="match status" value="1"/>
</dbReference>
<comment type="caution">
    <text evidence="3">The sequence shown here is derived from an EMBL/GenBank/DDBJ whole genome shotgun (WGS) entry which is preliminary data.</text>
</comment>
<dbReference type="PANTHER" id="PTHR35792:SF1">
    <property type="entry name" value="SLL0268 PROTEIN"/>
    <property type="match status" value="1"/>
</dbReference>
<evidence type="ECO:0000313" key="3">
    <source>
        <dbReference type="EMBL" id="HHI65708.1"/>
    </source>
</evidence>
<feature type="region of interest" description="Disordered" evidence="1">
    <location>
        <begin position="95"/>
        <end position="140"/>
    </location>
</feature>
<dbReference type="Pfam" id="PF12732">
    <property type="entry name" value="YtxH"/>
    <property type="match status" value="1"/>
</dbReference>
<dbReference type="InterPro" id="IPR024623">
    <property type="entry name" value="YtxH"/>
</dbReference>
<organism evidence="3">
    <name type="scientific">Thermodesulfobium narugense</name>
    <dbReference type="NCBI Taxonomy" id="184064"/>
    <lineage>
        <taxon>Bacteria</taxon>
        <taxon>Pseudomonadati</taxon>
        <taxon>Thermodesulfobiota</taxon>
        <taxon>Thermodesulfobiia</taxon>
        <taxon>Thermodesulfobiales</taxon>
        <taxon>Thermodesulfobiaceae</taxon>
        <taxon>Thermodesulfobium</taxon>
    </lineage>
</organism>
<dbReference type="AlphaFoldDB" id="A0A7C5P828"/>
<dbReference type="InterPro" id="IPR052928">
    <property type="entry name" value="Desiccation-related_membrane"/>
</dbReference>
<gene>
    <name evidence="3" type="ORF">ENL70_04085</name>
</gene>
<protein>
    <submittedName>
        <fullName evidence="3">YtxH domain-containing protein</fullName>
    </submittedName>
</protein>
<sequence length="140" mass="15159">MKNSDNLVSFSLGMVLGALVGTLAGLLVAPKSGEETRAYVVDELTKLRDEAEDVLSDLSGLSEQWAKKAKQVIQEKIDSINDILKSAREAEEVISTEIDEDYSEFLGEEGKTSSEASQSSQEQSSSETSTPNSETSHKVE</sequence>
<feature type="compositionally biased region" description="Acidic residues" evidence="1">
    <location>
        <begin position="95"/>
        <end position="107"/>
    </location>
</feature>
<evidence type="ECO:0000256" key="2">
    <source>
        <dbReference type="SAM" id="Phobius"/>
    </source>
</evidence>
<reference evidence="3" key="1">
    <citation type="journal article" date="2020" name="mSystems">
        <title>Genome- and Community-Level Interaction Insights into Carbon Utilization and Element Cycling Functions of Hydrothermarchaeota in Hydrothermal Sediment.</title>
        <authorList>
            <person name="Zhou Z."/>
            <person name="Liu Y."/>
            <person name="Xu W."/>
            <person name="Pan J."/>
            <person name="Luo Z.H."/>
            <person name="Li M."/>
        </authorList>
    </citation>
    <scope>NUCLEOTIDE SEQUENCE [LARGE SCALE GENOMIC DNA]</scope>
    <source>
        <strain evidence="3">SpSt-1019</strain>
    </source>
</reference>
<accession>A0A7C5P828</accession>
<keyword evidence="2" id="KW-0472">Membrane</keyword>
<keyword evidence="2" id="KW-1133">Transmembrane helix</keyword>
<keyword evidence="2" id="KW-0812">Transmembrane</keyword>
<evidence type="ECO:0000256" key="1">
    <source>
        <dbReference type="SAM" id="MobiDB-lite"/>
    </source>
</evidence>
<dbReference type="EMBL" id="DRUY01000137">
    <property type="protein sequence ID" value="HHI65708.1"/>
    <property type="molecule type" value="Genomic_DNA"/>
</dbReference>
<feature type="transmembrane region" description="Helical" evidence="2">
    <location>
        <begin position="6"/>
        <end position="29"/>
    </location>
</feature>
<name>A0A7C5P828_9BACT</name>
<feature type="compositionally biased region" description="Low complexity" evidence="1">
    <location>
        <begin position="113"/>
        <end position="134"/>
    </location>
</feature>
<proteinExistence type="predicted"/>